<gene>
    <name evidence="1" type="ORF">IMZ16_09660</name>
</gene>
<dbReference type="AlphaFoldDB" id="A0A7M1T1W7"/>
<name>A0A7M1T1W7_9FLAO</name>
<protein>
    <submittedName>
        <fullName evidence="1">Uncharacterized protein</fullName>
    </submittedName>
</protein>
<evidence type="ECO:0000313" key="1">
    <source>
        <dbReference type="EMBL" id="QOR73761.1"/>
    </source>
</evidence>
<accession>A0A7M1T1W7</accession>
<dbReference type="RefSeq" id="WP_193439864.1">
    <property type="nucleotide sequence ID" value="NZ_CP063145.1"/>
</dbReference>
<dbReference type="Proteomes" id="UP000593605">
    <property type="component" value="Chromosome"/>
</dbReference>
<proteinExistence type="predicted"/>
<sequence length="268" mass="28199">MQAAAHGVAQGTLSLMQGASFKQAFIAGALGSLGASAWGYALNKVGLSQFASSAVGTVAFGALSGGIGAELSGGNFWQGAVIGGIVAGLNHAMHLGDSPNDNGYDENGKKVSNKGGDRTDYLYDKNGNEIASTSVKVTFSQGGEVSSSFEGYGFRYYTQGTGGALYDPSFDIMSSFVGGVVTGKALGFGVGYLNKVTGGLKQWVRTGSSYSIKGGFKTYSTRWGAGGNHWKKIGNSTLQNWNRSFRQTKLPGNSWRVQDPGHFHWWKK</sequence>
<reference evidence="1 2" key="1">
    <citation type="submission" date="2020-10" db="EMBL/GenBank/DDBJ databases">
        <title>Complete genome of Cruoricapor ignavus strain M1214 isolated from the blood culture of a febrile patient.</title>
        <authorList>
            <person name="Guglielmino C.J.D."/>
        </authorList>
    </citation>
    <scope>NUCLEOTIDE SEQUENCE [LARGE SCALE GENOMIC DNA]</scope>
    <source>
        <strain evidence="1 2">M1214</strain>
    </source>
</reference>
<dbReference type="EMBL" id="CP063145">
    <property type="protein sequence ID" value="QOR73761.1"/>
    <property type="molecule type" value="Genomic_DNA"/>
</dbReference>
<organism evidence="1 2">
    <name type="scientific">Cruoricaptor ignavus</name>
    <dbReference type="NCBI Taxonomy" id="1118202"/>
    <lineage>
        <taxon>Bacteria</taxon>
        <taxon>Pseudomonadati</taxon>
        <taxon>Bacteroidota</taxon>
        <taxon>Flavobacteriia</taxon>
        <taxon>Flavobacteriales</taxon>
        <taxon>Weeksellaceae</taxon>
        <taxon>Cruoricaptor</taxon>
    </lineage>
</organism>
<evidence type="ECO:0000313" key="2">
    <source>
        <dbReference type="Proteomes" id="UP000593605"/>
    </source>
</evidence>
<dbReference type="KEGG" id="civ:IMZ16_09660"/>